<dbReference type="NCBIfam" id="TIGR00855">
    <property type="entry name" value="L12"/>
    <property type="match status" value="1"/>
</dbReference>
<dbReference type="PANTHER" id="PTHR45987">
    <property type="entry name" value="39S RIBOSOMAL PROTEIN L12"/>
    <property type="match status" value="1"/>
</dbReference>
<feature type="domain" description="Large ribosomal subunit protein bL12 oligomerization" evidence="5">
    <location>
        <begin position="4"/>
        <end position="39"/>
    </location>
</feature>
<accession>A0A2Z5ZB00</accession>
<dbReference type="GO" id="GO:0022625">
    <property type="term" value="C:cytosolic large ribosomal subunit"/>
    <property type="evidence" value="ECO:0007669"/>
    <property type="project" value="TreeGrafter"/>
</dbReference>
<dbReference type="GO" id="GO:0006412">
    <property type="term" value="P:translation"/>
    <property type="evidence" value="ECO:0007669"/>
    <property type="project" value="InterPro"/>
</dbReference>
<evidence type="ECO:0000259" key="5">
    <source>
        <dbReference type="Pfam" id="PF16320"/>
    </source>
</evidence>
<dbReference type="CDD" id="cd00387">
    <property type="entry name" value="Ribosomal_L7_L12"/>
    <property type="match status" value="1"/>
</dbReference>
<dbReference type="InterPro" id="IPR008932">
    <property type="entry name" value="Ribosomal_bL12_oligo"/>
</dbReference>
<keyword evidence="3" id="KW-0687">Ribonucleoprotein</keyword>
<dbReference type="SUPFAM" id="SSF48300">
    <property type="entry name" value="Ribosomal protein L7/12, oligomerisation (N-terminal) domain"/>
    <property type="match status" value="1"/>
</dbReference>
<proteinExistence type="inferred from homology"/>
<dbReference type="InterPro" id="IPR014719">
    <property type="entry name" value="Ribosomal_bL12_C/ClpS-like"/>
</dbReference>
<dbReference type="FunFam" id="3.30.1390.10:FF:000001">
    <property type="entry name" value="50S ribosomal protein L7/L12"/>
    <property type="match status" value="1"/>
</dbReference>
<keyword evidence="6" id="KW-0934">Plastid</keyword>
<dbReference type="GO" id="GO:0003735">
    <property type="term" value="F:structural constituent of ribosome"/>
    <property type="evidence" value="ECO:0007669"/>
    <property type="project" value="InterPro"/>
</dbReference>
<dbReference type="Gene3D" id="3.30.1390.10">
    <property type="match status" value="1"/>
</dbReference>
<dbReference type="PANTHER" id="PTHR45987:SF4">
    <property type="entry name" value="LARGE RIBOSOMAL SUBUNIT PROTEIN BL12M"/>
    <property type="match status" value="1"/>
</dbReference>
<organism evidence="6">
    <name type="scientific">Nitzschia sp. PL1-4</name>
    <dbReference type="NCBI Taxonomy" id="2083272"/>
    <lineage>
        <taxon>Eukaryota</taxon>
        <taxon>Sar</taxon>
        <taxon>Stramenopiles</taxon>
        <taxon>Ochrophyta</taxon>
        <taxon>Bacillariophyta</taxon>
        <taxon>Bacillariophyceae</taxon>
        <taxon>Bacillariophycidae</taxon>
        <taxon>Bacillariales</taxon>
        <taxon>Bacillariaceae</taxon>
        <taxon>Nitzschia</taxon>
    </lineage>
</organism>
<comment type="similarity">
    <text evidence="1">Belongs to the bacterial ribosomal protein bL12 family.</text>
</comment>
<evidence type="ECO:0000256" key="2">
    <source>
        <dbReference type="ARBA" id="ARBA00022980"/>
    </source>
</evidence>
<geneLocation type="plastid" evidence="6"/>
<reference evidence="6" key="1">
    <citation type="submission" date="2018-02" db="EMBL/GenBank/DDBJ databases">
        <title>Evolution and diversity of non-photosynthetic diatom plastid genomes.</title>
        <authorList>
            <person name="Kamikawa R."/>
            <person name="Ishii K."/>
        </authorList>
    </citation>
    <scope>NUCLEOTIDE SEQUENCE</scope>
    <source>
        <strain evidence="6">PL1-4</strain>
    </source>
</reference>
<feature type="domain" description="Large ribosomal subunit protein bL12 C-terminal" evidence="4">
    <location>
        <begin position="62"/>
        <end position="129"/>
    </location>
</feature>
<dbReference type="HAMAP" id="MF_00368">
    <property type="entry name" value="Ribosomal_bL12"/>
    <property type="match status" value="1"/>
</dbReference>
<dbReference type="InterPro" id="IPR000206">
    <property type="entry name" value="Ribosomal_bL12"/>
</dbReference>
<name>A0A2Z5ZB00_9STRA</name>
<dbReference type="Gene3D" id="1.20.5.710">
    <property type="entry name" value="Single helix bin"/>
    <property type="match status" value="1"/>
</dbReference>
<gene>
    <name evidence="6" type="primary">rpl12</name>
</gene>
<evidence type="ECO:0000313" key="6">
    <source>
        <dbReference type="EMBL" id="BBC77534.1"/>
    </source>
</evidence>
<protein>
    <submittedName>
        <fullName evidence="6">Ribosomal protein L12</fullName>
    </submittedName>
</protein>
<dbReference type="AlphaFoldDB" id="A0A2Z5ZB00"/>
<sequence length="129" mass="14293">MSQKIENILINLKELTLLESVELVNLIEKTFGVNASSFPTEVSSIIKENNNLTKETLEKTEFNLILTEVPKDKKISILKVVRSITGLGLKEAKSLVDSTPKLIKESINKDVAESMKKQIEDAGGHVSLE</sequence>
<dbReference type="InterPro" id="IPR013823">
    <property type="entry name" value="Ribosomal_bL12_C"/>
</dbReference>
<dbReference type="GO" id="GO:0003729">
    <property type="term" value="F:mRNA binding"/>
    <property type="evidence" value="ECO:0007669"/>
    <property type="project" value="TreeGrafter"/>
</dbReference>
<dbReference type="Pfam" id="PF00542">
    <property type="entry name" value="Ribosomal_L12"/>
    <property type="match status" value="1"/>
</dbReference>
<dbReference type="Pfam" id="PF16320">
    <property type="entry name" value="Ribosomal_L12_N"/>
    <property type="match status" value="1"/>
</dbReference>
<keyword evidence="2 6" id="KW-0689">Ribosomal protein</keyword>
<dbReference type="InterPro" id="IPR036235">
    <property type="entry name" value="Ribosomal_bL12_oligo_N_sf"/>
</dbReference>
<dbReference type="EMBL" id="AP018506">
    <property type="protein sequence ID" value="BBC77534.1"/>
    <property type="molecule type" value="Genomic_DNA"/>
</dbReference>
<evidence type="ECO:0000256" key="1">
    <source>
        <dbReference type="ARBA" id="ARBA00007197"/>
    </source>
</evidence>
<evidence type="ECO:0000259" key="4">
    <source>
        <dbReference type="Pfam" id="PF00542"/>
    </source>
</evidence>
<dbReference type="SUPFAM" id="SSF54736">
    <property type="entry name" value="ClpS-like"/>
    <property type="match status" value="1"/>
</dbReference>
<evidence type="ECO:0000256" key="3">
    <source>
        <dbReference type="ARBA" id="ARBA00023274"/>
    </source>
</evidence>